<dbReference type="Proteomes" id="UP001165289">
    <property type="component" value="Unassembled WGS sequence"/>
</dbReference>
<dbReference type="AlphaFoldDB" id="A0AAV7JEN0"/>
<sequence>MADIMCEKEQAAKLGTVPLSAKTVLKRLDVLAQNIKEQLIISIKKSRQSAIQLDETTTSGAIPSSWYTSDIEMNAGSEKRCCSAACWKLHPVVSTFST</sequence>
<proteinExistence type="predicted"/>
<protein>
    <submittedName>
        <fullName evidence="1">SCAN domain-containing protein 3</fullName>
    </submittedName>
</protein>
<accession>A0AAV7JEN0</accession>
<evidence type="ECO:0000313" key="2">
    <source>
        <dbReference type="Proteomes" id="UP001165289"/>
    </source>
</evidence>
<gene>
    <name evidence="1" type="ORF">LOD99_9019</name>
</gene>
<keyword evidence="2" id="KW-1185">Reference proteome</keyword>
<name>A0AAV7JEN0_9METZ</name>
<dbReference type="EMBL" id="JAKMXF010000349">
    <property type="protein sequence ID" value="KAI6646925.1"/>
    <property type="molecule type" value="Genomic_DNA"/>
</dbReference>
<evidence type="ECO:0000313" key="1">
    <source>
        <dbReference type="EMBL" id="KAI6646925.1"/>
    </source>
</evidence>
<comment type="caution">
    <text evidence="1">The sequence shown here is derived from an EMBL/GenBank/DDBJ whole genome shotgun (WGS) entry which is preliminary data.</text>
</comment>
<organism evidence="1 2">
    <name type="scientific">Oopsacas minuta</name>
    <dbReference type="NCBI Taxonomy" id="111878"/>
    <lineage>
        <taxon>Eukaryota</taxon>
        <taxon>Metazoa</taxon>
        <taxon>Porifera</taxon>
        <taxon>Hexactinellida</taxon>
        <taxon>Hexasterophora</taxon>
        <taxon>Lyssacinosida</taxon>
        <taxon>Leucopsacidae</taxon>
        <taxon>Oopsacas</taxon>
    </lineage>
</organism>
<reference evidence="1 2" key="1">
    <citation type="journal article" date="2023" name="BMC Biol.">
        <title>The compact genome of the sponge Oopsacas minuta (Hexactinellida) is lacking key metazoan core genes.</title>
        <authorList>
            <person name="Santini S."/>
            <person name="Schenkelaars Q."/>
            <person name="Jourda C."/>
            <person name="Duchesne M."/>
            <person name="Belahbib H."/>
            <person name="Rocher C."/>
            <person name="Selva M."/>
            <person name="Riesgo A."/>
            <person name="Vervoort M."/>
            <person name="Leys S.P."/>
            <person name="Kodjabachian L."/>
            <person name="Le Bivic A."/>
            <person name="Borchiellini C."/>
            <person name="Claverie J.M."/>
            <person name="Renard E."/>
        </authorList>
    </citation>
    <scope>NUCLEOTIDE SEQUENCE [LARGE SCALE GENOMIC DNA]</scope>
    <source>
        <strain evidence="1">SPO-2</strain>
    </source>
</reference>